<proteinExistence type="predicted"/>
<feature type="compositionally biased region" description="Polar residues" evidence="1">
    <location>
        <begin position="313"/>
        <end position="327"/>
    </location>
</feature>
<dbReference type="EMBL" id="JAVYJV010000036">
    <property type="protein sequence ID" value="KAK4337347.1"/>
    <property type="molecule type" value="Genomic_DNA"/>
</dbReference>
<feature type="region of interest" description="Disordered" evidence="1">
    <location>
        <begin position="360"/>
        <end position="387"/>
    </location>
</feature>
<protein>
    <recommendedName>
        <fullName evidence="4">6-phosphofructo-2-kinase</fullName>
    </recommendedName>
</protein>
<reference evidence="2" key="1">
    <citation type="submission" date="2023-12" db="EMBL/GenBank/DDBJ databases">
        <title>Genome assembly of Anisodus tanguticus.</title>
        <authorList>
            <person name="Wang Y.-J."/>
        </authorList>
    </citation>
    <scope>NUCLEOTIDE SEQUENCE</scope>
    <source>
        <strain evidence="2">KB-2021</strain>
        <tissue evidence="2">Leaf</tissue>
    </source>
</reference>
<evidence type="ECO:0008006" key="4">
    <source>
        <dbReference type="Google" id="ProtNLM"/>
    </source>
</evidence>
<evidence type="ECO:0000313" key="2">
    <source>
        <dbReference type="EMBL" id="KAK4337347.1"/>
    </source>
</evidence>
<dbReference type="GO" id="GO:0003873">
    <property type="term" value="F:6-phosphofructo-2-kinase activity"/>
    <property type="evidence" value="ECO:0007669"/>
    <property type="project" value="TreeGrafter"/>
</dbReference>
<accession>A0AAE1QSB9</accession>
<dbReference type="Pfam" id="PF00300">
    <property type="entry name" value="His_Phos_1"/>
    <property type="match status" value="1"/>
</dbReference>
<dbReference type="SUPFAM" id="SSF48452">
    <property type="entry name" value="TPR-like"/>
    <property type="match status" value="1"/>
</dbReference>
<dbReference type="PANTHER" id="PTHR10606">
    <property type="entry name" value="6-PHOSPHOFRUCTO-2-KINASE/FRUCTOSE-2,6-BISPHOSPHATASE"/>
    <property type="match status" value="1"/>
</dbReference>
<gene>
    <name evidence="2" type="ORF">RND71_043617</name>
</gene>
<keyword evidence="3" id="KW-1185">Reference proteome</keyword>
<comment type="caution">
    <text evidence="2">The sequence shown here is derived from an EMBL/GenBank/DDBJ whole genome shotgun (WGS) entry which is preliminary data.</text>
</comment>
<dbReference type="InterPro" id="IPR003094">
    <property type="entry name" value="6Pfruct_kin"/>
</dbReference>
<dbReference type="SUPFAM" id="SSF53254">
    <property type="entry name" value="Phosphoglycerate mutase-like"/>
    <property type="match status" value="1"/>
</dbReference>
<organism evidence="2 3">
    <name type="scientific">Anisodus tanguticus</name>
    <dbReference type="NCBI Taxonomy" id="243964"/>
    <lineage>
        <taxon>Eukaryota</taxon>
        <taxon>Viridiplantae</taxon>
        <taxon>Streptophyta</taxon>
        <taxon>Embryophyta</taxon>
        <taxon>Tracheophyta</taxon>
        <taxon>Spermatophyta</taxon>
        <taxon>Magnoliopsida</taxon>
        <taxon>eudicotyledons</taxon>
        <taxon>Gunneridae</taxon>
        <taxon>Pentapetalae</taxon>
        <taxon>asterids</taxon>
        <taxon>lamiids</taxon>
        <taxon>Solanales</taxon>
        <taxon>Solanaceae</taxon>
        <taxon>Solanoideae</taxon>
        <taxon>Hyoscyameae</taxon>
        <taxon>Anisodus</taxon>
    </lineage>
</organism>
<feature type="region of interest" description="Disordered" evidence="1">
    <location>
        <begin position="313"/>
        <end position="346"/>
    </location>
</feature>
<sequence length="609" mass="69173">MESFFADKHNEAVLKKINLASFAININFDDYNSYCRRSTLYESLGLFKLSLDDAVKAISIDNQRDEGYLIQAKALTGLKKFNEAEKSLNECLSKANCNRELVLNQLESLRYLGVKEIGFDDQICLLASRKFSTLNEAINGAFSMDLDDLEPNDNTIIQNNPITYNNNDNCHIQQMSYSDNQSLISSQSNLMQVAEENPSSTLIGNNILNENEANNECFSSDTRWESEGTIVSKKPLLPQFTPVKDLISDIENDYFCNDFTSSPFTRNSNSSISFAETLTTPQLNKKDSSEVDQQVLKKPKLIFKWRRNGNDTESIISNETDQNNSENEATEDLDLSDDEKKIPDIKNNDSAISLFKKMSNQSISSTSETPENGPSTTSTGTSTSIKAPQERWKALNEIDAGICEEMTYEEIQQTYPEEFALRDQDKFHYRYPKGESYEDLVARLEPVIMELERQENVLVVAHQAVLRCLLAYFLDKDADSLCYLKVPLHTVIRLTPVAYGCDYEEIVLPVGAVNTHRDKPQKINPPSLPSNIRAFQMPQRSRSLKSSHELEKQNEFSKIHIFFNKINLKPNDLKDDDEETDELTEINQTNVTLIESRQTLSLDSATIKK</sequence>
<dbReference type="Gene3D" id="3.40.50.1240">
    <property type="entry name" value="Phosphoglycerate mutase-like"/>
    <property type="match status" value="1"/>
</dbReference>
<feature type="compositionally biased region" description="Low complexity" evidence="1">
    <location>
        <begin position="364"/>
        <end position="384"/>
    </location>
</feature>
<dbReference type="InterPro" id="IPR013078">
    <property type="entry name" value="His_Pase_superF_clade-1"/>
</dbReference>
<feature type="compositionally biased region" description="Acidic residues" evidence="1">
    <location>
        <begin position="328"/>
        <end position="337"/>
    </location>
</feature>
<dbReference type="GO" id="GO:0006003">
    <property type="term" value="P:fructose 2,6-bisphosphate metabolic process"/>
    <property type="evidence" value="ECO:0007669"/>
    <property type="project" value="InterPro"/>
</dbReference>
<dbReference type="Gene3D" id="1.25.40.10">
    <property type="entry name" value="Tetratricopeptide repeat domain"/>
    <property type="match status" value="1"/>
</dbReference>
<dbReference type="InterPro" id="IPR011990">
    <property type="entry name" value="TPR-like_helical_dom_sf"/>
</dbReference>
<dbReference type="GO" id="GO:0005524">
    <property type="term" value="F:ATP binding"/>
    <property type="evidence" value="ECO:0007669"/>
    <property type="project" value="InterPro"/>
</dbReference>
<dbReference type="GO" id="GO:0005829">
    <property type="term" value="C:cytosol"/>
    <property type="evidence" value="ECO:0007669"/>
    <property type="project" value="TreeGrafter"/>
</dbReference>
<dbReference type="CDD" id="cd07067">
    <property type="entry name" value="HP_PGM_like"/>
    <property type="match status" value="1"/>
</dbReference>
<dbReference type="PANTHER" id="PTHR10606:SF44">
    <property type="entry name" value="6-PHOSPHOFRUCTO 2-KINASE_FRUCTOSE 2,6-BISPHOSPHATASE LONG FORM"/>
    <property type="match status" value="1"/>
</dbReference>
<evidence type="ECO:0000256" key="1">
    <source>
        <dbReference type="SAM" id="MobiDB-lite"/>
    </source>
</evidence>
<evidence type="ECO:0000313" key="3">
    <source>
        <dbReference type="Proteomes" id="UP001291623"/>
    </source>
</evidence>
<dbReference type="AlphaFoldDB" id="A0AAE1QSB9"/>
<dbReference type="Proteomes" id="UP001291623">
    <property type="component" value="Unassembled WGS sequence"/>
</dbReference>
<dbReference type="InterPro" id="IPR029033">
    <property type="entry name" value="His_PPase_superfam"/>
</dbReference>
<name>A0AAE1QSB9_9SOLA</name>
<dbReference type="GO" id="GO:0004331">
    <property type="term" value="F:fructose-2,6-bisphosphate 2-phosphatase activity"/>
    <property type="evidence" value="ECO:0007669"/>
    <property type="project" value="TreeGrafter"/>
</dbReference>